<dbReference type="AlphaFoldDB" id="A0ABD1MB39"/>
<dbReference type="EMBL" id="JBGMDY010000005">
    <property type="protein sequence ID" value="KAL2332962.1"/>
    <property type="molecule type" value="Genomic_DNA"/>
</dbReference>
<keyword evidence="2" id="KW-1185">Reference proteome</keyword>
<comment type="caution">
    <text evidence="1">The sequence shown here is derived from an EMBL/GenBank/DDBJ whole genome shotgun (WGS) entry which is preliminary data.</text>
</comment>
<sequence length="154" mass="17966">MFNEFLKSKVDVFASLQSNETLQELILDMLMEFVKFPNANTFHSALYQKLSYSIVKEHAKVDHVRHKKVKLTDVKRPFCTSEYLAGREHNTFVLGINLGDPLPSMSQLSIFNAFAKGQKCQLTRRSSKKKKIKKWARHLPHRERQALKKVFETE</sequence>
<protein>
    <recommendedName>
        <fullName evidence="3">Ribosomal protein S7</fullName>
    </recommendedName>
</protein>
<reference evidence="1 2" key="1">
    <citation type="submission" date="2024-08" db="EMBL/GenBank/DDBJ databases">
        <title>Insights into the chromosomal genome structure of Flemingia macrophylla.</title>
        <authorList>
            <person name="Ding Y."/>
            <person name="Zhao Y."/>
            <person name="Bi W."/>
            <person name="Wu M."/>
            <person name="Zhao G."/>
            <person name="Gong Y."/>
            <person name="Li W."/>
            <person name="Zhang P."/>
        </authorList>
    </citation>
    <scope>NUCLEOTIDE SEQUENCE [LARGE SCALE GENOMIC DNA]</scope>
    <source>
        <strain evidence="1">DYQJB</strain>
        <tissue evidence="1">Leaf</tissue>
    </source>
</reference>
<evidence type="ECO:0008006" key="3">
    <source>
        <dbReference type="Google" id="ProtNLM"/>
    </source>
</evidence>
<gene>
    <name evidence="1" type="ORF">Fmac_014175</name>
</gene>
<organism evidence="1 2">
    <name type="scientific">Flemingia macrophylla</name>
    <dbReference type="NCBI Taxonomy" id="520843"/>
    <lineage>
        <taxon>Eukaryota</taxon>
        <taxon>Viridiplantae</taxon>
        <taxon>Streptophyta</taxon>
        <taxon>Embryophyta</taxon>
        <taxon>Tracheophyta</taxon>
        <taxon>Spermatophyta</taxon>
        <taxon>Magnoliopsida</taxon>
        <taxon>eudicotyledons</taxon>
        <taxon>Gunneridae</taxon>
        <taxon>Pentapetalae</taxon>
        <taxon>rosids</taxon>
        <taxon>fabids</taxon>
        <taxon>Fabales</taxon>
        <taxon>Fabaceae</taxon>
        <taxon>Papilionoideae</taxon>
        <taxon>50 kb inversion clade</taxon>
        <taxon>NPAAA clade</taxon>
        <taxon>indigoferoid/millettioid clade</taxon>
        <taxon>Phaseoleae</taxon>
        <taxon>Flemingia</taxon>
    </lineage>
</organism>
<dbReference type="Proteomes" id="UP001603857">
    <property type="component" value="Unassembled WGS sequence"/>
</dbReference>
<accession>A0ABD1MB39</accession>
<evidence type="ECO:0000313" key="1">
    <source>
        <dbReference type="EMBL" id="KAL2332962.1"/>
    </source>
</evidence>
<name>A0ABD1MB39_9FABA</name>
<proteinExistence type="predicted"/>
<evidence type="ECO:0000313" key="2">
    <source>
        <dbReference type="Proteomes" id="UP001603857"/>
    </source>
</evidence>